<proteinExistence type="predicted"/>
<organism evidence="1">
    <name type="scientific">Trypanosoma congolense (strain IL3000)</name>
    <dbReference type="NCBI Taxonomy" id="1068625"/>
    <lineage>
        <taxon>Eukaryota</taxon>
        <taxon>Discoba</taxon>
        <taxon>Euglenozoa</taxon>
        <taxon>Kinetoplastea</taxon>
        <taxon>Metakinetoplastina</taxon>
        <taxon>Trypanosomatida</taxon>
        <taxon>Trypanosomatidae</taxon>
        <taxon>Trypanosoma</taxon>
        <taxon>Nannomonas</taxon>
    </lineage>
</organism>
<dbReference type="AlphaFoldDB" id="G0UU68"/>
<dbReference type="EMBL" id="HE575322">
    <property type="protein sequence ID" value="CCC92932.1"/>
    <property type="molecule type" value="Genomic_DNA"/>
</dbReference>
<name>G0UU68_TRYCI</name>
<evidence type="ECO:0000313" key="1">
    <source>
        <dbReference type="EMBL" id="CCC92932.1"/>
    </source>
</evidence>
<protein>
    <recommendedName>
        <fullName evidence="2">Exocyst subunit Exo70 family protein</fullName>
    </recommendedName>
</protein>
<reference evidence="1" key="1">
    <citation type="journal article" date="2012" name="Proc. Natl. Acad. Sci. U.S.A.">
        <title>Antigenic diversity is generated by distinct evolutionary mechanisms in African trypanosome species.</title>
        <authorList>
            <person name="Jackson A.P."/>
            <person name="Berry A."/>
            <person name="Aslett M."/>
            <person name="Allison H.C."/>
            <person name="Burton P."/>
            <person name="Vavrova-Anderson J."/>
            <person name="Brown R."/>
            <person name="Browne H."/>
            <person name="Corton N."/>
            <person name="Hauser H."/>
            <person name="Gamble J."/>
            <person name="Gilderthorp R."/>
            <person name="Marcello L."/>
            <person name="McQuillan J."/>
            <person name="Otto T.D."/>
            <person name="Quail M.A."/>
            <person name="Sanders M.J."/>
            <person name="van Tonder A."/>
            <person name="Ginger M.L."/>
            <person name="Field M.C."/>
            <person name="Barry J.D."/>
            <person name="Hertz-Fowler C."/>
            <person name="Berriman M."/>
        </authorList>
    </citation>
    <scope>NUCLEOTIDE SEQUENCE</scope>
    <source>
        <strain evidence="1">IL3000</strain>
    </source>
</reference>
<evidence type="ECO:0008006" key="2">
    <source>
        <dbReference type="Google" id="ProtNLM"/>
    </source>
</evidence>
<sequence>MAVIPALEKQIDILTALQEASAKTLDDFSNTSRAVVERARRIVGDVQPWEIAQENIAAMIEETSQVARCYHPPPVLRLVLAGKERSPEMLCKCIDHLVFARDYLESKPSSSFAGNIELNLKGNMNSVIRLTEKAVVDAFVLAMQRESEVERDEGGKVDMSASTPSFGVLFHHLEALQGFDRVISKLGEYFNRTSVITEDVRSILEENIYRLVEVQLDDTKEREELQHYRTIATSCGFTPLHKHYKKGKHCLLSASAMAISALTEVAECLRVFVLEPLDNSFDVVELPADISISVFTRIVEKCLAILNVDHEAMTNPSGSFVLSRGEGVGFWGEEQSISNMIFIGLDLLEGLWKWKSFAEKLPGDNYKCVEHVDEMVGKFVRKMRMLLENFADCKGCLDSASLRNYARSLHRMEWLPTPDCSAHVSATNQIYMHKMMLTSYYGAMKVVMHGDRLQHISEAEALENLSDYMMRCVQGTVQDLETIAEAAVDLLGYQHNDNRRSESDITESGTTKGSASGKNVFLPPIFMLNNIVLLIEGYLKEPCFQQRKFCNEDPSYSLSKKKHRQTSAPPLVNGIIRLLEDQKERHLDDFFNWWSECFPPTASSHKLASIFTTEEDLTKSQRAAVKHWYNAAANNLMDKIVACRSFTVFDANQRSSLIEVAIEAVKNGFNTFERGLRNRSWSDRPMKWMLRTPEQWTELLTKLF</sequence>
<accession>G0UU68</accession>
<gene>
    <name evidence="1" type="ORF">TCIL3000_9_3290</name>
</gene>
<dbReference type="VEuPathDB" id="TriTrypDB:TcIL3000_9_3290"/>